<dbReference type="SUPFAM" id="SSF53756">
    <property type="entry name" value="UDP-Glycosyltransferase/glycogen phosphorylase"/>
    <property type="match status" value="1"/>
</dbReference>
<dbReference type="EC" id="2.4.1.284" evidence="2"/>
<geneLocation type="plasmid" evidence="2 3">
    <name>pDSM109990_b</name>
</geneLocation>
<evidence type="ECO:0000313" key="3">
    <source>
        <dbReference type="Proteomes" id="UP000831019"/>
    </source>
</evidence>
<protein>
    <submittedName>
        <fullName evidence="2">2-deoxystreptamine glucosyltransferase</fullName>
        <ecNumber evidence="2">2.4.1.284</ecNumber>
    </submittedName>
</protein>
<dbReference type="PANTHER" id="PTHR45947">
    <property type="entry name" value="SULFOQUINOVOSYL TRANSFERASE SQD2"/>
    <property type="match status" value="1"/>
</dbReference>
<dbReference type="EMBL" id="CP085146">
    <property type="protein sequence ID" value="UOA16806.1"/>
    <property type="molecule type" value="Genomic_DNA"/>
</dbReference>
<dbReference type="CDD" id="cd03801">
    <property type="entry name" value="GT4_PimA-like"/>
    <property type="match status" value="1"/>
</dbReference>
<dbReference type="Pfam" id="PF00534">
    <property type="entry name" value="Glycos_transf_1"/>
    <property type="match status" value="1"/>
</dbReference>
<dbReference type="GO" id="GO:0102318">
    <property type="term" value="F:2-deoxystreptamine glucosyltransferase activity"/>
    <property type="evidence" value="ECO:0007669"/>
    <property type="project" value="UniProtKB-EC"/>
</dbReference>
<evidence type="ECO:0000313" key="2">
    <source>
        <dbReference type="EMBL" id="UOA16806.1"/>
    </source>
</evidence>
<dbReference type="Gene3D" id="3.40.50.2000">
    <property type="entry name" value="Glycogen Phosphorylase B"/>
    <property type="match status" value="2"/>
</dbReference>
<dbReference type="RefSeq" id="WP_243263568.1">
    <property type="nucleotide sequence ID" value="NZ_CP085146.1"/>
</dbReference>
<sequence>MTLAFYAPMKPPDHPVPSGDRSMARALIRALESAGHTVILASRLRSRDGKGDATRQQQITAEADATLPALIARGRAEGWRAWITYHTYYKAPDLIGGPVAQALGIPYVLVEATRAAKRLSGPWAQYATAAERACDLADAIFYLTARDAEALLKGALPAQKLIHLAPFLTDDTLPAAPFASDGPMLSVGMMRHGDKLASYRIIAEALALLPDDTWRLEVAGDGPARDEVKALMAPFGEKVTFLGNLNAAELAAAYARAALLFWPGVNEAFGFVYLEAQAAGLPVVAQDRPGVREVLARGNYPSTEDGPGALAANLSRLLDDPETRRIAGRAAQKHVADNHLLPTAVATLTRGLASVGVT</sequence>
<feature type="domain" description="Glycosyl transferase family 1" evidence="1">
    <location>
        <begin position="202"/>
        <end position="333"/>
    </location>
</feature>
<keyword evidence="2" id="KW-0614">Plasmid</keyword>
<reference evidence="3" key="1">
    <citation type="journal article" date="2022" name="Microorganisms">
        <title>Beyond the ABCs#Discovery of Three New Plasmid Types in Rhodobacterales (RepQ, RepY, RepW).</title>
        <authorList>
            <person name="Freese H.M."/>
            <person name="Ringel V."/>
            <person name="Overmann J."/>
            <person name="Petersen J."/>
        </authorList>
    </citation>
    <scope>NUCLEOTIDE SEQUENCE [LARGE SCALE GENOMIC DNA]</scope>
    <source>
        <strain evidence="3">DSM 109990</strain>
        <plasmid evidence="3">pDSM109990_b</plasmid>
    </source>
</reference>
<organism evidence="2 3">
    <name type="scientific">Sulfitobacter dubius</name>
    <dbReference type="NCBI Taxonomy" id="218673"/>
    <lineage>
        <taxon>Bacteria</taxon>
        <taxon>Pseudomonadati</taxon>
        <taxon>Pseudomonadota</taxon>
        <taxon>Alphaproteobacteria</taxon>
        <taxon>Rhodobacterales</taxon>
        <taxon>Roseobacteraceae</taxon>
        <taxon>Sulfitobacter</taxon>
    </lineage>
</organism>
<evidence type="ECO:0000259" key="1">
    <source>
        <dbReference type="Pfam" id="PF00534"/>
    </source>
</evidence>
<dbReference type="PANTHER" id="PTHR45947:SF3">
    <property type="entry name" value="SULFOQUINOVOSYL TRANSFERASE SQD2"/>
    <property type="match status" value="1"/>
</dbReference>
<keyword evidence="2" id="KW-0808">Transferase</keyword>
<dbReference type="InterPro" id="IPR001296">
    <property type="entry name" value="Glyco_trans_1"/>
</dbReference>
<dbReference type="InterPro" id="IPR050194">
    <property type="entry name" value="Glycosyltransferase_grp1"/>
</dbReference>
<proteinExistence type="predicted"/>
<keyword evidence="3" id="KW-1185">Reference proteome</keyword>
<keyword evidence="2" id="KW-0328">Glycosyltransferase</keyword>
<gene>
    <name evidence="2" type="primary">kanF_2</name>
    <name evidence="2" type="ORF">DSM109990_03692</name>
</gene>
<accession>A0ABY3ZQ82</accession>
<name>A0ABY3ZQ82_9RHOB</name>
<dbReference type="Proteomes" id="UP000831019">
    <property type="component" value="Plasmid pDSM109990_b"/>
</dbReference>